<dbReference type="InterPro" id="IPR017910">
    <property type="entry name" value="Znf_lg_T-Ag_D1-typ"/>
</dbReference>
<feature type="compositionally biased region" description="Basic and acidic residues" evidence="12">
    <location>
        <begin position="236"/>
        <end position="247"/>
    </location>
</feature>
<organism evidence="15 16">
    <name type="scientific">Anguilla marmorata adomavirus 1</name>
    <dbReference type="NCBI Taxonomy" id="2175116"/>
    <lineage>
        <taxon>Viruses</taxon>
        <taxon>Adomaviruses</taxon>
    </lineage>
</organism>
<dbReference type="EMBL" id="MF946550">
    <property type="protein sequence ID" value="AWG87421.1"/>
    <property type="molecule type" value="Genomic_DNA"/>
</dbReference>
<dbReference type="PROSITE" id="PS51341">
    <property type="entry name" value="ZF_LTAG_D1"/>
    <property type="match status" value="1"/>
</dbReference>
<dbReference type="Gene3D" id="1.20.1050.70">
    <property type="entry name" value="Large T antigen, SV40, domain 3"/>
    <property type="match status" value="1"/>
</dbReference>
<dbReference type="GO" id="GO:0003677">
    <property type="term" value="F:DNA binding"/>
    <property type="evidence" value="ECO:0007669"/>
    <property type="project" value="UniProtKB-KW"/>
</dbReference>
<accession>A0A2S1MK71</accession>
<evidence type="ECO:0000256" key="4">
    <source>
        <dbReference type="ARBA" id="ARBA00022741"/>
    </source>
</evidence>
<keyword evidence="8" id="KW-0413">Isomerase</keyword>
<evidence type="ECO:0000256" key="8">
    <source>
        <dbReference type="ARBA" id="ARBA00023235"/>
    </source>
</evidence>
<evidence type="ECO:0000256" key="6">
    <source>
        <dbReference type="ARBA" id="ARBA00022840"/>
    </source>
</evidence>
<evidence type="ECO:0000259" key="13">
    <source>
        <dbReference type="PROSITE" id="PS51206"/>
    </source>
</evidence>
<evidence type="ECO:0000256" key="11">
    <source>
        <dbReference type="ARBA" id="ARBA00048988"/>
    </source>
</evidence>
<comment type="catalytic activity">
    <reaction evidence="9">
        <text>Couples ATP hydrolysis with the unwinding of duplex DNA by translocating in the 3'-5' direction.</text>
        <dbReference type="EC" id="5.6.2.4"/>
    </reaction>
</comment>
<evidence type="ECO:0000256" key="7">
    <source>
        <dbReference type="ARBA" id="ARBA00023125"/>
    </source>
</evidence>
<feature type="compositionally biased region" description="Pro residues" evidence="12">
    <location>
        <begin position="299"/>
        <end position="309"/>
    </location>
</feature>
<feature type="region of interest" description="Disordered" evidence="12">
    <location>
        <begin position="164"/>
        <end position="348"/>
    </location>
</feature>
<dbReference type="GO" id="GO:0006260">
    <property type="term" value="P:DNA replication"/>
    <property type="evidence" value="ECO:0007669"/>
    <property type="project" value="UniProtKB-KW"/>
</dbReference>
<reference evidence="15" key="1">
    <citation type="submission" date="2017-09" db="EMBL/GenBank/DDBJ databases">
        <title>Adomaviruses: a putative new virus family provides insights into dsDNA virus evolution.</title>
        <authorList>
            <person name="Welch N.L."/>
            <person name="Yutin N."/>
            <person name="Dill J."/>
            <person name="Camus A."/>
            <person name="Pang Y.-Y.S."/>
            <person name="Schiller J.T."/>
            <person name="Pipas J.M."/>
            <person name="An P."/>
            <person name="Delwart E."/>
            <person name="Koda S."/>
            <person name="Subrimaniam K."/>
            <person name="Waltzek T."/>
            <person name="Koonin E.V."/>
            <person name="Buck C.B."/>
            <person name="Ng T.F.F."/>
        </authorList>
    </citation>
    <scope>NUCLEOTIDE SEQUENCE</scope>
    <source>
        <strain evidence="15">NCI1</strain>
    </source>
</reference>
<evidence type="ECO:0000313" key="16">
    <source>
        <dbReference type="Proteomes" id="UP001226838"/>
    </source>
</evidence>
<dbReference type="GO" id="GO:0043138">
    <property type="term" value="F:3'-5' DNA helicase activity"/>
    <property type="evidence" value="ECO:0007669"/>
    <property type="project" value="UniProtKB-EC"/>
</dbReference>
<dbReference type="InterPro" id="IPR010932">
    <property type="entry name" value="Lg_T_Ag_Polyomavir_C"/>
</dbReference>
<proteinExistence type="predicted"/>
<feature type="compositionally biased region" description="Acidic residues" evidence="12">
    <location>
        <begin position="164"/>
        <end position="173"/>
    </location>
</feature>
<evidence type="ECO:0000256" key="3">
    <source>
        <dbReference type="ARBA" id="ARBA00022705"/>
    </source>
</evidence>
<evidence type="ECO:0000256" key="1">
    <source>
        <dbReference type="ARBA" id="ARBA00004340"/>
    </source>
</evidence>
<dbReference type="SUPFAM" id="SSF52540">
    <property type="entry name" value="P-loop containing nucleoside triphosphate hydrolases"/>
    <property type="match status" value="1"/>
</dbReference>
<dbReference type="GO" id="GO:0005524">
    <property type="term" value="F:ATP binding"/>
    <property type="evidence" value="ECO:0007669"/>
    <property type="project" value="UniProtKB-KW"/>
</dbReference>
<feature type="region of interest" description="Disordered" evidence="12">
    <location>
        <begin position="93"/>
        <end position="113"/>
    </location>
</feature>
<keyword evidence="4" id="KW-0547">Nucleotide-binding</keyword>
<evidence type="ECO:0000256" key="9">
    <source>
        <dbReference type="ARBA" id="ARBA00034617"/>
    </source>
</evidence>
<feature type="compositionally biased region" description="Basic and acidic residues" evidence="12">
    <location>
        <begin position="103"/>
        <end position="112"/>
    </location>
</feature>
<keyword evidence="3" id="KW-0235">DNA replication</keyword>
<keyword evidence="2" id="KW-0597">Phosphoprotein</keyword>
<dbReference type="Proteomes" id="UP001226838">
    <property type="component" value="Segment"/>
</dbReference>
<comment type="catalytic activity">
    <reaction evidence="11">
        <text>ATP + H2O = ADP + phosphate + H(+)</text>
        <dbReference type="Rhea" id="RHEA:13065"/>
        <dbReference type="ChEBI" id="CHEBI:15377"/>
        <dbReference type="ChEBI" id="CHEBI:15378"/>
        <dbReference type="ChEBI" id="CHEBI:30616"/>
        <dbReference type="ChEBI" id="CHEBI:43474"/>
        <dbReference type="ChEBI" id="CHEBI:456216"/>
        <dbReference type="EC" id="5.6.2.4"/>
    </reaction>
</comment>
<sequence>MSSNLENSGDRYVRANRQEKKNYLLACLRGHGIPCDPGMNKEELKKTVKKVLILNHPDRVSSGTATLSDDELKTLTGALQAYETTFDPNYCGLTDSISLQDEPPPREHRDDAPGENARQALLHILPHVDSSLSQVDFVSAVKDAIANDHKKARKLRRLLEQYETDVAGDDSESESSASDGSSPRRSLFDDLFEREEEDSYESPPTSPLPIVDLTGSSDEEGPTSRKRVNSDGEGEEIPRRRARRLSEDQEGEGPSAVSDVEEEAWPEEDEEPMSSYQPHSPTPPSSPEPMSSGFARPWPTSPSLPPSPQPIRSGSGRPPSDYFSASQASQPATGTSQPTPEKGLPPEIPPLFQDFLSKALNTHSTVHCFLLFYSRCKYDVVQAALGSVGDVEGTVTGCYEEYDNNMFVQLVRFQSPHRQTRLRNVLKPLFTSVNHCLVRVVLAKKWAHSVHKLRLRCQPVHDRCNQPSIAESHEFNDSEGDANENAFSIKLLNEFAMVFGYTDCLAVIGNYDKLAIKPDDCSRCVEPSQEDVRNPDSHFNLHQTHFNNAQLFQLQKDKKRLAGNATVTVMAHQRLKYQTITEQDFYMERLSEILDDLLKDSTNLFELYIAQLAVQQILGWQVDVFLRAVHKALIIGEPKTRYVIFKGPYNSGKTTLAASVANWLQGCTLNVNIPAEKLPFELGRAIGRRMVIFEDVKGKPESEEDDLTTGFGFTRLDDHRDYLDGHVKVGLEKKHQDKVEQVFPAGIITMNNYVIPSAIRARVSRIFTFTSNPRVRGLMNKYSISARLLTDPRVLVFSAVASSLTTLDSATGLSMFQPPFWPAKDDPRFSDRLDLLAARMFALDTDAVDQHLESMDSAFGPPEPIVKLLTEDKPASRRLDRVRQALIDGRNNNS</sequence>
<dbReference type="EC" id="5.6.2.4" evidence="10"/>
<dbReference type="PROSITE" id="PS51206">
    <property type="entry name" value="SF3_HELICASE_1"/>
    <property type="match status" value="1"/>
</dbReference>
<dbReference type="Pfam" id="PF06431">
    <property type="entry name" value="Polyoma_lg_T_C"/>
    <property type="match status" value="1"/>
</dbReference>
<evidence type="ECO:0000259" key="14">
    <source>
        <dbReference type="PROSITE" id="PS51341"/>
    </source>
</evidence>
<keyword evidence="5" id="KW-0378">Hydrolase</keyword>
<feature type="compositionally biased region" description="Acidic residues" evidence="12">
    <location>
        <begin position="259"/>
        <end position="272"/>
    </location>
</feature>
<feature type="compositionally biased region" description="Acidic residues" evidence="12">
    <location>
        <begin position="190"/>
        <end position="200"/>
    </location>
</feature>
<keyword evidence="7" id="KW-0238">DNA-binding</keyword>
<feature type="domain" description="T-ag D1-type" evidence="14">
    <location>
        <begin position="484"/>
        <end position="582"/>
    </location>
</feature>
<comment type="subcellular location">
    <subcellularLocation>
        <location evidence="1">Host cell</location>
    </subcellularLocation>
</comment>
<dbReference type="InterPro" id="IPR037102">
    <property type="entry name" value="Znf_lg_T-Ag_D1_dom_sf"/>
</dbReference>
<dbReference type="Gene3D" id="1.10.10.510">
    <property type="entry name" value="Zinc finger, large T-antigen D1 domain"/>
    <property type="match status" value="1"/>
</dbReference>
<evidence type="ECO:0000256" key="12">
    <source>
        <dbReference type="SAM" id="MobiDB-lite"/>
    </source>
</evidence>
<dbReference type="InterPro" id="IPR014015">
    <property type="entry name" value="Helicase_SF3_DNA-vir"/>
</dbReference>
<evidence type="ECO:0000256" key="2">
    <source>
        <dbReference type="ARBA" id="ARBA00022553"/>
    </source>
</evidence>
<keyword evidence="5" id="KW-0347">Helicase</keyword>
<protein>
    <recommendedName>
        <fullName evidence="10">DNA 3'-5' helicase</fullName>
        <ecNumber evidence="10">5.6.2.4</ecNumber>
    </recommendedName>
</protein>
<feature type="domain" description="SF3 helicase" evidence="13">
    <location>
        <begin position="609"/>
        <end position="782"/>
    </location>
</feature>
<dbReference type="GO" id="GO:0043657">
    <property type="term" value="C:host cell"/>
    <property type="evidence" value="ECO:0007669"/>
    <property type="project" value="UniProtKB-SubCell"/>
</dbReference>
<evidence type="ECO:0000256" key="5">
    <source>
        <dbReference type="ARBA" id="ARBA00022806"/>
    </source>
</evidence>
<name>A0A2S1MK71_9VIRU</name>
<feature type="compositionally biased region" description="Polar residues" evidence="12">
    <location>
        <begin position="323"/>
        <end position="339"/>
    </location>
</feature>
<keyword evidence="6" id="KW-0067">ATP-binding</keyword>
<evidence type="ECO:0000256" key="10">
    <source>
        <dbReference type="ARBA" id="ARBA00034808"/>
    </source>
</evidence>
<dbReference type="InterPro" id="IPR027417">
    <property type="entry name" value="P-loop_NTPase"/>
</dbReference>
<dbReference type="Gene3D" id="3.40.50.300">
    <property type="entry name" value="P-loop containing nucleotide triphosphate hydrolases"/>
    <property type="match status" value="1"/>
</dbReference>
<evidence type="ECO:0000313" key="15">
    <source>
        <dbReference type="EMBL" id="AWG87421.1"/>
    </source>
</evidence>